<dbReference type="RefSeq" id="WP_278099036.1">
    <property type="nucleotide sequence ID" value="NZ_CP091092.1"/>
</dbReference>
<dbReference type="PANTHER" id="PTHR38813:SF1">
    <property type="entry name" value="TOXIN RELE1-RELATED"/>
    <property type="match status" value="1"/>
</dbReference>
<protein>
    <submittedName>
        <fullName evidence="2">Type II toxin-antitoxin system RelE/ParE family toxin</fullName>
    </submittedName>
</protein>
<dbReference type="AlphaFoldDB" id="A0AAF0FPQ0"/>
<dbReference type="InterPro" id="IPR052747">
    <property type="entry name" value="TA_system_RelE_toxin"/>
</dbReference>
<sequence>MTHKVRIDKTALAFIEQLPNKSQRVVKEKLKTLRDTPYPGKDGDKERLNLSGYILYRIHIARSYTAFYLIDETSETITILDIMTIEKAHKKYGRL</sequence>
<keyword evidence="1" id="KW-1277">Toxin-antitoxin system</keyword>
<accession>A0AAF0FPQ0</accession>
<name>A0AAF0FPQ0_9EURY</name>
<dbReference type="Gene3D" id="3.30.2310.20">
    <property type="entry name" value="RelE-like"/>
    <property type="match status" value="1"/>
</dbReference>
<dbReference type="Pfam" id="PF05016">
    <property type="entry name" value="ParE_toxin"/>
    <property type="match status" value="1"/>
</dbReference>
<organism evidence="2 3">
    <name type="scientific">Methanomicrobium antiquum</name>
    <dbReference type="NCBI Taxonomy" id="487686"/>
    <lineage>
        <taxon>Archaea</taxon>
        <taxon>Methanobacteriati</taxon>
        <taxon>Methanobacteriota</taxon>
        <taxon>Stenosarchaea group</taxon>
        <taxon>Methanomicrobia</taxon>
        <taxon>Methanomicrobiales</taxon>
        <taxon>Methanomicrobiaceae</taxon>
        <taxon>Methanomicrobium</taxon>
    </lineage>
</organism>
<evidence type="ECO:0000256" key="1">
    <source>
        <dbReference type="ARBA" id="ARBA00022649"/>
    </source>
</evidence>
<gene>
    <name evidence="2" type="ORF">L1994_08575</name>
</gene>
<dbReference type="EMBL" id="CP091092">
    <property type="protein sequence ID" value="WFN36197.1"/>
    <property type="molecule type" value="Genomic_DNA"/>
</dbReference>
<dbReference type="PANTHER" id="PTHR38813">
    <property type="match status" value="1"/>
</dbReference>
<dbReference type="GeneID" id="79950447"/>
<reference evidence="2" key="1">
    <citation type="submission" date="2022-01" db="EMBL/GenBank/DDBJ databases">
        <title>Complete genome of Methanomicrobium antiquum DSM 21220.</title>
        <authorList>
            <person name="Chen S.-C."/>
            <person name="You Y.-T."/>
            <person name="Zhou Y.-Z."/>
            <person name="Lai M.-C."/>
        </authorList>
    </citation>
    <scope>NUCLEOTIDE SEQUENCE</scope>
    <source>
        <strain evidence="2">DSM 21220</strain>
    </source>
</reference>
<proteinExistence type="predicted"/>
<evidence type="ECO:0000313" key="3">
    <source>
        <dbReference type="Proteomes" id="UP001218895"/>
    </source>
</evidence>
<evidence type="ECO:0000313" key="2">
    <source>
        <dbReference type="EMBL" id="WFN36197.1"/>
    </source>
</evidence>
<dbReference type="InterPro" id="IPR035093">
    <property type="entry name" value="RelE/ParE_toxin_dom_sf"/>
</dbReference>
<dbReference type="Proteomes" id="UP001218895">
    <property type="component" value="Chromosome"/>
</dbReference>
<dbReference type="InterPro" id="IPR007712">
    <property type="entry name" value="RelE/ParE_toxin"/>
</dbReference>
<dbReference type="KEGG" id="manq:L1994_08575"/>
<keyword evidence="3" id="KW-1185">Reference proteome</keyword>
<dbReference type="SUPFAM" id="SSF143011">
    <property type="entry name" value="RelE-like"/>
    <property type="match status" value="1"/>
</dbReference>